<accession>A0A7X0HTC5</accession>
<dbReference type="RefSeq" id="WP_377802132.1">
    <property type="nucleotide sequence ID" value="NZ_JBHLZA010000029.1"/>
</dbReference>
<evidence type="ECO:0000313" key="1">
    <source>
        <dbReference type="EMBL" id="MBB6446453.1"/>
    </source>
</evidence>
<reference evidence="1 2" key="1">
    <citation type="submission" date="2020-08" db="EMBL/GenBank/DDBJ databases">
        <title>Genomic Encyclopedia of Type Strains, Phase IV (KMG-IV): sequencing the most valuable type-strain genomes for metagenomic binning, comparative biology and taxonomic classification.</title>
        <authorList>
            <person name="Goeker M."/>
        </authorList>
    </citation>
    <scope>NUCLEOTIDE SEQUENCE [LARGE SCALE GENOMIC DNA]</scope>
    <source>
        <strain evidence="1 2">DSM 5391</strain>
    </source>
</reference>
<dbReference type="AlphaFoldDB" id="A0A7X0HTC5"/>
<dbReference type="InterPro" id="IPR013783">
    <property type="entry name" value="Ig-like_fold"/>
</dbReference>
<dbReference type="EMBL" id="JACHGK010000011">
    <property type="protein sequence ID" value="MBB6446453.1"/>
    <property type="molecule type" value="Genomic_DNA"/>
</dbReference>
<name>A0A7X0HTC5_9BACI</name>
<sequence>MRSFYNNSTFNQLVSNKVTPNVEWGVVDNISQLSIPHETGYGWTRGRIKTIMFEVDGSKLGTALNASDLEFKLYRNSSVVNLSDRINITNIGELFKSGFVEVNGTVCTISIPYDEMLVRNEWFAITLKTARDDIYLRTTEYTMYSVQGYQGLYVNTAFTEKTGSSWKPMLLPQSQETAPIIPALIYEVYEGHYLDLAYEFQYTPDGSTWIPLQHHFFGAETELNFDMTDIVDVTETSRAKIRVRVSDRNGEHYAEWDKSWFDNQSDWVESGNFFIFKHVAPLKPINLFVSDTAVIDRSLPNRLSWKHVQNSVNNRQGRATLKWRTQGNVDWNTVEIAGMSQYWDAPADTFPLGTVEWQVMTYNSVDMEGPYSDIVTFTAKDTPAAPTILAPPAVVEMPSPTVSWDHSHVQTHYQVNVLTTSENIIWTSGEAEDTATVCFVNKYLDNLSTFKLQVRVKTSDGLWTEYAETFFDTDYNFPPPSVVTTESLGGFIRVSYTNPAPTGKQPVVARNDVFKYVNNEWILIGYNAPYSFDDYAATNVVPNRYFVRSTGSNGAYTDSEIAEASIEFSGILLYVVSDPEGTVTQFRRVTKRKSTPKIKTATHEYKGRKGIVKKIGTMQTNIIEFSLKLNRSEKEALEAIYNRFDTICYRDGSGRLAYGVLEECPVNDLPNGEYEVDLFLEAIDYVETVTGSEA</sequence>
<evidence type="ECO:0000313" key="2">
    <source>
        <dbReference type="Proteomes" id="UP000531594"/>
    </source>
</evidence>
<comment type="caution">
    <text evidence="1">The sequence shown here is derived from an EMBL/GenBank/DDBJ whole genome shotgun (WGS) entry which is preliminary data.</text>
</comment>
<keyword evidence="2" id="KW-1185">Reference proteome</keyword>
<proteinExistence type="predicted"/>
<protein>
    <submittedName>
        <fullName evidence="1">Uncharacterized protein</fullName>
    </submittedName>
</protein>
<organism evidence="1 2">
    <name type="scientific">Bacillus benzoevorans</name>
    <dbReference type="NCBI Taxonomy" id="1456"/>
    <lineage>
        <taxon>Bacteria</taxon>
        <taxon>Bacillati</taxon>
        <taxon>Bacillota</taxon>
        <taxon>Bacilli</taxon>
        <taxon>Bacillales</taxon>
        <taxon>Bacillaceae</taxon>
        <taxon>Bacillus</taxon>
    </lineage>
</organism>
<gene>
    <name evidence="1" type="ORF">HNR53_003112</name>
</gene>
<dbReference type="Proteomes" id="UP000531594">
    <property type="component" value="Unassembled WGS sequence"/>
</dbReference>
<dbReference type="Gene3D" id="2.60.40.10">
    <property type="entry name" value="Immunoglobulins"/>
    <property type="match status" value="1"/>
</dbReference>